<keyword evidence="2" id="KW-0560">Oxidoreductase</keyword>
<dbReference type="Pfam" id="PF13561">
    <property type="entry name" value="adh_short_C2"/>
    <property type="match status" value="1"/>
</dbReference>
<evidence type="ECO:0000313" key="4">
    <source>
        <dbReference type="Proteomes" id="UP001500542"/>
    </source>
</evidence>
<dbReference type="PANTHER" id="PTHR43544:SF7">
    <property type="entry name" value="NADB-LER2"/>
    <property type="match status" value="1"/>
</dbReference>
<dbReference type="InterPro" id="IPR002347">
    <property type="entry name" value="SDR_fam"/>
</dbReference>
<name>A0ABP3ZPZ6_9ACTN</name>
<reference evidence="4" key="1">
    <citation type="journal article" date="2019" name="Int. J. Syst. Evol. Microbiol.">
        <title>The Global Catalogue of Microorganisms (GCM) 10K type strain sequencing project: providing services to taxonomists for standard genome sequencing and annotation.</title>
        <authorList>
            <consortium name="The Broad Institute Genomics Platform"/>
            <consortium name="The Broad Institute Genome Sequencing Center for Infectious Disease"/>
            <person name="Wu L."/>
            <person name="Ma J."/>
        </authorList>
    </citation>
    <scope>NUCLEOTIDE SEQUENCE [LARGE SCALE GENOMIC DNA]</scope>
    <source>
        <strain evidence="4">JCM 10977</strain>
    </source>
</reference>
<dbReference type="Gene3D" id="3.40.50.720">
    <property type="entry name" value="NAD(P)-binding Rossmann-like Domain"/>
    <property type="match status" value="2"/>
</dbReference>
<dbReference type="Proteomes" id="UP001500542">
    <property type="component" value="Unassembled WGS sequence"/>
</dbReference>
<evidence type="ECO:0000256" key="1">
    <source>
        <dbReference type="ARBA" id="ARBA00022857"/>
    </source>
</evidence>
<dbReference type="SUPFAM" id="SSF51735">
    <property type="entry name" value="NAD(P)-binding Rossmann-fold domains"/>
    <property type="match status" value="1"/>
</dbReference>
<keyword evidence="4" id="KW-1185">Reference proteome</keyword>
<dbReference type="EMBL" id="BAAAHK010000001">
    <property type="protein sequence ID" value="GAA0923901.1"/>
    <property type="molecule type" value="Genomic_DNA"/>
</dbReference>
<gene>
    <name evidence="3" type="ORF">GCM10009554_02300</name>
</gene>
<dbReference type="InterPro" id="IPR036291">
    <property type="entry name" value="NAD(P)-bd_dom_sf"/>
</dbReference>
<proteinExistence type="predicted"/>
<evidence type="ECO:0000313" key="3">
    <source>
        <dbReference type="EMBL" id="GAA0923901.1"/>
    </source>
</evidence>
<keyword evidence="1" id="KW-0521">NADP</keyword>
<dbReference type="Pfam" id="PF00106">
    <property type="entry name" value="adh_short"/>
    <property type="match status" value="1"/>
</dbReference>
<evidence type="ECO:0000256" key="2">
    <source>
        <dbReference type="ARBA" id="ARBA00023002"/>
    </source>
</evidence>
<dbReference type="PANTHER" id="PTHR43544">
    <property type="entry name" value="SHORT-CHAIN DEHYDROGENASE/REDUCTASE"/>
    <property type="match status" value="1"/>
</dbReference>
<sequence length="151" mass="15968">MSTRVALVTGANRGIGDSERLLPVKLDVSDPDDAERAADWAAEQVGQVDAVINNAAILYDPAERAISEMTGGAPAYNVSKAALNALTRLLAGELRRDRILVNAICPGWTDTDMGQGGRPVGDGARSVLWAVNLPDDGPTGGFFRDGRPLPW</sequence>
<protein>
    <submittedName>
        <fullName evidence="3">SDR family oxidoreductase</fullName>
    </submittedName>
</protein>
<dbReference type="PRINTS" id="PR00081">
    <property type="entry name" value="GDHRDH"/>
</dbReference>
<organism evidence="3 4">
    <name type="scientific">Kribbella koreensis</name>
    <dbReference type="NCBI Taxonomy" id="57909"/>
    <lineage>
        <taxon>Bacteria</taxon>
        <taxon>Bacillati</taxon>
        <taxon>Actinomycetota</taxon>
        <taxon>Actinomycetes</taxon>
        <taxon>Propionibacteriales</taxon>
        <taxon>Kribbellaceae</taxon>
        <taxon>Kribbella</taxon>
    </lineage>
</organism>
<comment type="caution">
    <text evidence="3">The sequence shown here is derived from an EMBL/GenBank/DDBJ whole genome shotgun (WGS) entry which is preliminary data.</text>
</comment>
<accession>A0ABP3ZPZ6</accession>
<dbReference type="InterPro" id="IPR051468">
    <property type="entry name" value="Fungal_SecMetab_SDRs"/>
</dbReference>
<dbReference type="RefSeq" id="WP_343963793.1">
    <property type="nucleotide sequence ID" value="NZ_BAAAHK010000001.1"/>
</dbReference>